<dbReference type="InterPro" id="IPR010998">
    <property type="entry name" value="Integrase_recombinase_N"/>
</dbReference>
<evidence type="ECO:0008006" key="6">
    <source>
        <dbReference type="Google" id="ProtNLM"/>
    </source>
</evidence>
<dbReference type="EMBL" id="BKBO01000012">
    <property type="protein sequence ID" value="GEQ49144.1"/>
    <property type="molecule type" value="Genomic_DNA"/>
</dbReference>
<proteinExistence type="predicted"/>
<keyword evidence="1" id="KW-0238">DNA-binding</keyword>
<evidence type="ECO:0000313" key="3">
    <source>
        <dbReference type="EMBL" id="GEQ54198.1"/>
    </source>
</evidence>
<keyword evidence="5" id="KW-1185">Reference proteome</keyword>
<dbReference type="GO" id="GO:0003677">
    <property type="term" value="F:DNA binding"/>
    <property type="evidence" value="ECO:0007669"/>
    <property type="project" value="UniProtKB-KW"/>
</dbReference>
<protein>
    <recommendedName>
        <fullName evidence="6">Recombinase</fullName>
    </recommendedName>
</protein>
<dbReference type="EMBL" id="BKBQ01000013">
    <property type="protein sequence ID" value="GEQ54198.1"/>
    <property type="molecule type" value="Genomic_DNA"/>
</dbReference>
<dbReference type="Proteomes" id="UP000886597">
    <property type="component" value="Unassembled WGS sequence"/>
</dbReference>
<reference evidence="3" key="1">
    <citation type="submission" date="2019-08" db="EMBL/GenBank/DDBJ databases">
        <authorList>
            <person name="Ishikawa M."/>
            <person name="Suzuki T."/>
            <person name="Matsutani M."/>
        </authorList>
    </citation>
    <scope>NUCLEOTIDE SEQUENCE</scope>
    <source>
        <strain evidence="3">7C1</strain>
        <strain evidence="2">8C4</strain>
    </source>
</reference>
<evidence type="ECO:0000313" key="4">
    <source>
        <dbReference type="Proteomes" id="UP000886597"/>
    </source>
</evidence>
<dbReference type="Gene3D" id="1.10.150.130">
    <property type="match status" value="1"/>
</dbReference>
<gene>
    <name evidence="2" type="ORF">TK11N_09960</name>
    <name evidence="3" type="ORF">TK2N_10420</name>
</gene>
<evidence type="ECO:0000313" key="5">
    <source>
        <dbReference type="Proteomes" id="UP000886607"/>
    </source>
</evidence>
<reference evidence="3" key="2">
    <citation type="journal article" date="2020" name="Int. Dairy J.">
        <title>Lactic acid bacterial diversity in Brie cheese focusing on salt concentration and pH of isolation medium and characterisation of halophilic and alkaliphilic lactic acid bacterial isolates.</title>
        <authorList>
            <person name="Unno R."/>
            <person name="Matsutani M."/>
            <person name="Suzuki T."/>
            <person name="Kodama K."/>
            <person name="Matsushita H."/>
            <person name="Yamasato K."/>
            <person name="Koizumi Y."/>
            <person name="Ishikawa M."/>
        </authorList>
    </citation>
    <scope>NUCLEOTIDE SEQUENCE</scope>
    <source>
        <strain evidence="3">7C1</strain>
        <strain evidence="2">8C4</strain>
    </source>
</reference>
<comment type="caution">
    <text evidence="3">The sequence shown here is derived from an EMBL/GenBank/DDBJ whole genome shotgun (WGS) entry which is preliminary data.</text>
</comment>
<accession>A0AAN4RLR7</accession>
<name>A0AAN4RLR7_9ENTE</name>
<evidence type="ECO:0000256" key="1">
    <source>
        <dbReference type="ARBA" id="ARBA00023125"/>
    </source>
</evidence>
<evidence type="ECO:0000313" key="2">
    <source>
        <dbReference type="EMBL" id="GEQ49144.1"/>
    </source>
</evidence>
<sequence length="142" mass="16901">MEDYEAKAEEIRKQNEQLLVEFQQYLIDKQLSTKTINKHVLNVDFYINQFLLHDGLLEAKKGALAIGGFLGYWFIRKAMWSSVAQINENATSLKKFYTFLYERGDIDEETLDELKDTIKEEKPEWLETMQRYDDPFDMPFEL</sequence>
<dbReference type="AlphaFoldDB" id="A0AAN4RLR7"/>
<dbReference type="Proteomes" id="UP000886607">
    <property type="component" value="Unassembled WGS sequence"/>
</dbReference>
<dbReference type="RefSeq" id="WP_202583782.1">
    <property type="nucleotide sequence ID" value="NZ_BKBO01000012.1"/>
</dbReference>
<organism evidence="3 4">
    <name type="scientific">Tetragenococcus koreensis</name>
    <dbReference type="NCBI Taxonomy" id="290335"/>
    <lineage>
        <taxon>Bacteria</taxon>
        <taxon>Bacillati</taxon>
        <taxon>Bacillota</taxon>
        <taxon>Bacilli</taxon>
        <taxon>Lactobacillales</taxon>
        <taxon>Enterococcaceae</taxon>
        <taxon>Tetragenococcus</taxon>
    </lineage>
</organism>